<feature type="domain" description="TonB-dependent receptor-like beta-barrel" evidence="11">
    <location>
        <begin position="454"/>
        <end position="947"/>
    </location>
</feature>
<dbReference type="InterPro" id="IPR010104">
    <property type="entry name" value="TonB_rcpt_bac"/>
</dbReference>
<dbReference type="InterPro" id="IPR008969">
    <property type="entry name" value="CarboxyPept-like_regulatory"/>
</dbReference>
<proteinExistence type="inferred from homology"/>
<evidence type="ECO:0000256" key="2">
    <source>
        <dbReference type="ARBA" id="ARBA00022448"/>
    </source>
</evidence>
<evidence type="ECO:0000256" key="4">
    <source>
        <dbReference type="ARBA" id="ARBA00022692"/>
    </source>
</evidence>
<evidence type="ECO:0000256" key="6">
    <source>
        <dbReference type="ARBA" id="ARBA00023136"/>
    </source>
</evidence>
<feature type="domain" description="TonB-dependent receptor plug" evidence="12">
    <location>
        <begin position="134"/>
        <end position="237"/>
    </location>
</feature>
<evidence type="ECO:0000256" key="10">
    <source>
        <dbReference type="SAM" id="Phobius"/>
    </source>
</evidence>
<keyword evidence="5 9" id="KW-0798">TonB box</keyword>
<dbReference type="PANTHER" id="PTHR40980:SF4">
    <property type="entry name" value="TONB-DEPENDENT RECEPTOR-LIKE BETA-BARREL DOMAIN-CONTAINING PROTEIN"/>
    <property type="match status" value="1"/>
</dbReference>
<organism evidence="13 14">
    <name type="scientific">Neolewinella antarctica</name>
    <dbReference type="NCBI Taxonomy" id="442734"/>
    <lineage>
        <taxon>Bacteria</taxon>
        <taxon>Pseudomonadati</taxon>
        <taxon>Bacteroidota</taxon>
        <taxon>Saprospiria</taxon>
        <taxon>Saprospirales</taxon>
        <taxon>Lewinellaceae</taxon>
        <taxon>Neolewinella</taxon>
    </lineage>
</organism>
<gene>
    <name evidence="13" type="ORF">GGR27_000419</name>
</gene>
<accession>A0ABX0X6V2</accession>
<protein>
    <submittedName>
        <fullName evidence="13">TonB-dependent receptor</fullName>
    </submittedName>
</protein>
<dbReference type="InterPro" id="IPR000531">
    <property type="entry name" value="Beta-barrel_TonB"/>
</dbReference>
<dbReference type="PROSITE" id="PS52016">
    <property type="entry name" value="TONB_DEPENDENT_REC_3"/>
    <property type="match status" value="1"/>
</dbReference>
<keyword evidence="2 8" id="KW-0813">Transport</keyword>
<keyword evidence="10" id="KW-1133">Transmembrane helix</keyword>
<dbReference type="NCBIfam" id="TIGR01782">
    <property type="entry name" value="TonB-Xanth-Caul"/>
    <property type="match status" value="1"/>
</dbReference>
<dbReference type="Gene3D" id="2.60.40.1120">
    <property type="entry name" value="Carboxypeptidase-like, regulatory domain"/>
    <property type="match status" value="1"/>
</dbReference>
<reference evidence="13 14" key="1">
    <citation type="submission" date="2020-03" db="EMBL/GenBank/DDBJ databases">
        <title>Genomic Encyclopedia of Type Strains, Phase IV (KMG-IV): sequencing the most valuable type-strain genomes for metagenomic binning, comparative biology and taxonomic classification.</title>
        <authorList>
            <person name="Goeker M."/>
        </authorList>
    </citation>
    <scope>NUCLEOTIDE SEQUENCE [LARGE SCALE GENOMIC DNA]</scope>
    <source>
        <strain evidence="13 14">DSM 105096</strain>
    </source>
</reference>
<comment type="caution">
    <text evidence="13">The sequence shown here is derived from an EMBL/GenBank/DDBJ whole genome shotgun (WGS) entry which is preliminary data.</text>
</comment>
<comment type="subcellular location">
    <subcellularLocation>
        <location evidence="1 8">Cell outer membrane</location>
        <topology evidence="1 8">Multi-pass membrane protein</topology>
    </subcellularLocation>
</comment>
<sequence length="980" mass="108733">MYQTDQLNLLPGVIMSVLFTVLLSTNLSGQGSVAGVVTGAEGETLIAASVFVPGTTKGNFTDLDGGYRLSLPAGTYEIQASYIGYEASSQEVVIIDGKTAKLDFVLATANMFGEEVVVTAQMMGQRSAISQQLNADGIVNVVSEEQIQELPDANAAESIGRLPGVSLKRSGGEANKVVLRGLSDKFSLITLNGVPIPATDANSRGVDLSMFSQSSLAGIEVTKAVTADMDADAIAGAVNLVTRKAPEEREFRVDLGGGYNRLEKDFGQYRVDVRYGRRILNNKLGVQASVNNERLIRSRESFSQGWQIDADSSTQITDLGVNYVDETRGRLGGNLLLDYDTGDGGTIRFNNFYTQTSRDRITSSRDYPVTGDVNYNISDTETINSTLNNSLSGENFLGNGIEITWNLSHAQSVGRSPYDYSMNFQEGGAPETGMRNVPNELLDGPGQALIPLAYNNFRQAFLYGARFSDAENRDRDFIGTVNVKKSFSLSETINGSFKTGAKIRQKRRTREADSQQSLDYLGLPKTFVQLPNGDIVPQDFSATSFNDFTKVGGSNVSLVNFLDATPAQRELLDQYALNPLVNPELAREWAEITRNAVNQQGELFQYVEDLQARTGNYDIQERIYSAYVMTTLDIGEKLRVIGGLRFEREDNEYQGIYAPELGGILRADPSVLQDTTSSYAANYVLPNLHLRYKPEEWFDLRFAATKTLARPDFAMRLPRLEIDRVNRTVSRGNTTIESTVAWNYDVIASFYQSKYGLFTAGVFYKALDNSFYNLNNRRILTQASADELALPTERGTLVGFNLSEPINTDDTKVYGVEFDLQANLRFLPGVLKNLVFRANYSRIQSETNYPRVRIDQDNSEFPPTQTVVQFTEQGKLEGQPENFGNVALGYDLGGFSSRLSVFFQDDFLTTVTSTGLREQSEKGFSKWDFVVSQEIKKIKLIFNVNNITNFSEGQFYNFRGLDRGESKFGVQVDFRVRYTL</sequence>
<dbReference type="EMBL" id="JAATJH010000001">
    <property type="protein sequence ID" value="NJC24938.1"/>
    <property type="molecule type" value="Genomic_DNA"/>
</dbReference>
<dbReference type="Proteomes" id="UP000770785">
    <property type="component" value="Unassembled WGS sequence"/>
</dbReference>
<evidence type="ECO:0000256" key="1">
    <source>
        <dbReference type="ARBA" id="ARBA00004571"/>
    </source>
</evidence>
<dbReference type="InterPro" id="IPR037066">
    <property type="entry name" value="Plug_dom_sf"/>
</dbReference>
<dbReference type="Pfam" id="PF07715">
    <property type="entry name" value="Plug"/>
    <property type="match status" value="1"/>
</dbReference>
<dbReference type="InterPro" id="IPR039426">
    <property type="entry name" value="TonB-dep_rcpt-like"/>
</dbReference>
<dbReference type="SUPFAM" id="SSF56935">
    <property type="entry name" value="Porins"/>
    <property type="match status" value="1"/>
</dbReference>
<dbReference type="Pfam" id="PF13715">
    <property type="entry name" value="CarbopepD_reg_2"/>
    <property type="match status" value="1"/>
</dbReference>
<keyword evidence="4 8" id="KW-0812">Transmembrane</keyword>
<name>A0ABX0X6V2_9BACT</name>
<keyword evidence="13" id="KW-0675">Receptor</keyword>
<keyword evidence="6 8" id="KW-0472">Membrane</keyword>
<dbReference type="Pfam" id="PF00593">
    <property type="entry name" value="TonB_dep_Rec_b-barrel"/>
    <property type="match status" value="1"/>
</dbReference>
<evidence type="ECO:0000313" key="13">
    <source>
        <dbReference type="EMBL" id="NJC24938.1"/>
    </source>
</evidence>
<evidence type="ECO:0000256" key="9">
    <source>
        <dbReference type="RuleBase" id="RU003357"/>
    </source>
</evidence>
<evidence type="ECO:0000256" key="7">
    <source>
        <dbReference type="ARBA" id="ARBA00023237"/>
    </source>
</evidence>
<evidence type="ECO:0000259" key="12">
    <source>
        <dbReference type="Pfam" id="PF07715"/>
    </source>
</evidence>
<evidence type="ECO:0000256" key="3">
    <source>
        <dbReference type="ARBA" id="ARBA00022452"/>
    </source>
</evidence>
<dbReference type="RefSeq" id="WP_168035727.1">
    <property type="nucleotide sequence ID" value="NZ_JAATJH010000001.1"/>
</dbReference>
<feature type="transmembrane region" description="Helical" evidence="10">
    <location>
        <begin position="7"/>
        <end position="27"/>
    </location>
</feature>
<evidence type="ECO:0000256" key="5">
    <source>
        <dbReference type="ARBA" id="ARBA00023077"/>
    </source>
</evidence>
<keyword evidence="14" id="KW-1185">Reference proteome</keyword>
<evidence type="ECO:0000313" key="14">
    <source>
        <dbReference type="Proteomes" id="UP000770785"/>
    </source>
</evidence>
<dbReference type="Gene3D" id="2.170.130.10">
    <property type="entry name" value="TonB-dependent receptor, plug domain"/>
    <property type="match status" value="1"/>
</dbReference>
<keyword evidence="3 8" id="KW-1134">Transmembrane beta strand</keyword>
<dbReference type="SUPFAM" id="SSF49464">
    <property type="entry name" value="Carboxypeptidase regulatory domain-like"/>
    <property type="match status" value="1"/>
</dbReference>
<dbReference type="InterPro" id="IPR036942">
    <property type="entry name" value="Beta-barrel_TonB_sf"/>
</dbReference>
<evidence type="ECO:0000256" key="8">
    <source>
        <dbReference type="PROSITE-ProRule" id="PRU01360"/>
    </source>
</evidence>
<keyword evidence="7 8" id="KW-0998">Cell outer membrane</keyword>
<dbReference type="Gene3D" id="2.40.170.20">
    <property type="entry name" value="TonB-dependent receptor, beta-barrel domain"/>
    <property type="match status" value="1"/>
</dbReference>
<comment type="similarity">
    <text evidence="8 9">Belongs to the TonB-dependent receptor family.</text>
</comment>
<evidence type="ECO:0000259" key="11">
    <source>
        <dbReference type="Pfam" id="PF00593"/>
    </source>
</evidence>
<dbReference type="PANTHER" id="PTHR40980">
    <property type="entry name" value="PLUG DOMAIN-CONTAINING PROTEIN"/>
    <property type="match status" value="1"/>
</dbReference>
<dbReference type="InterPro" id="IPR012910">
    <property type="entry name" value="Plug_dom"/>
</dbReference>